<comment type="similarity">
    <text evidence="1">Belongs to the LytR/CpsA/Psr (LCP) family.</text>
</comment>
<dbReference type="Gene3D" id="3.40.630.190">
    <property type="entry name" value="LCP protein"/>
    <property type="match status" value="1"/>
</dbReference>
<dbReference type="Proteomes" id="UP000623172">
    <property type="component" value="Unassembled WGS sequence"/>
</dbReference>
<keyword evidence="4" id="KW-1185">Reference proteome</keyword>
<feature type="domain" description="Cell envelope-related transcriptional attenuator" evidence="2">
    <location>
        <begin position="100"/>
        <end position="261"/>
    </location>
</feature>
<gene>
    <name evidence="3" type="ORF">H8696_08260</name>
</gene>
<evidence type="ECO:0000259" key="2">
    <source>
        <dbReference type="Pfam" id="PF03816"/>
    </source>
</evidence>
<sequence length="339" mass="37272">MNRTRIIRILAGVLGALILCAGGLCYYTYSMAKEIMKDPLSVFGKDDSIQDAHANLTVTATNDQGQVVTKKYDRGVVNILFLGVDADDARREGKSDGGMNTDAMILFSFNFEKKTIRAITLPRDTRVEMDYLNAKGEPVKKSTFKINAAFAYGKVESNKDEYGFKNAMNTVSGVLGNVPVSHYVQIDMDGIGPIADSVGGVDVYVRDNMPALGYSKGSTVHLEGDACEEFCRARYGVGDGGDLGRTQRQQDFFLAFAKKAKSTGIVNLFTNVYPQVSKYIKTNLSADEMLTMANSLNEMDVTDIQMYTLPGVPQNINGGSYYVISEDEADEMIHEIFFE</sequence>
<protein>
    <submittedName>
        <fullName evidence="3">LCP family protein</fullName>
    </submittedName>
</protein>
<name>A0A926D5P4_9FIRM</name>
<evidence type="ECO:0000256" key="1">
    <source>
        <dbReference type="ARBA" id="ARBA00006068"/>
    </source>
</evidence>
<evidence type="ECO:0000313" key="3">
    <source>
        <dbReference type="EMBL" id="MBC8531838.1"/>
    </source>
</evidence>
<reference evidence="3" key="1">
    <citation type="submission" date="2020-08" db="EMBL/GenBank/DDBJ databases">
        <title>Genome public.</title>
        <authorList>
            <person name="Liu C."/>
            <person name="Sun Q."/>
        </authorList>
    </citation>
    <scope>NUCLEOTIDE SEQUENCE</scope>
    <source>
        <strain evidence="3">NSJ-53</strain>
    </source>
</reference>
<proteinExistence type="inferred from homology"/>
<dbReference type="AlphaFoldDB" id="A0A926D5P4"/>
<organism evidence="3 4">
    <name type="scientific">Gehongia tenuis</name>
    <dbReference type="NCBI Taxonomy" id="2763655"/>
    <lineage>
        <taxon>Bacteria</taxon>
        <taxon>Bacillati</taxon>
        <taxon>Bacillota</taxon>
        <taxon>Clostridia</taxon>
        <taxon>Christensenellales</taxon>
        <taxon>Christensenellaceae</taxon>
        <taxon>Gehongia</taxon>
    </lineage>
</organism>
<dbReference type="Pfam" id="PF03816">
    <property type="entry name" value="LytR_cpsA_psr"/>
    <property type="match status" value="1"/>
</dbReference>
<dbReference type="RefSeq" id="WP_249316516.1">
    <property type="nucleotide sequence ID" value="NZ_JACRSR010000003.1"/>
</dbReference>
<dbReference type="PANTHER" id="PTHR33392:SF6">
    <property type="entry name" value="POLYISOPRENYL-TEICHOIC ACID--PEPTIDOGLYCAN TEICHOIC ACID TRANSFERASE TAGU"/>
    <property type="match status" value="1"/>
</dbReference>
<dbReference type="InterPro" id="IPR004474">
    <property type="entry name" value="LytR_CpsA_psr"/>
</dbReference>
<dbReference type="PANTHER" id="PTHR33392">
    <property type="entry name" value="POLYISOPRENYL-TEICHOIC ACID--PEPTIDOGLYCAN TEICHOIC ACID TRANSFERASE TAGU"/>
    <property type="match status" value="1"/>
</dbReference>
<comment type="caution">
    <text evidence="3">The sequence shown here is derived from an EMBL/GenBank/DDBJ whole genome shotgun (WGS) entry which is preliminary data.</text>
</comment>
<evidence type="ECO:0000313" key="4">
    <source>
        <dbReference type="Proteomes" id="UP000623172"/>
    </source>
</evidence>
<accession>A0A926D5P4</accession>
<dbReference type="EMBL" id="JACRSR010000003">
    <property type="protein sequence ID" value="MBC8531838.1"/>
    <property type="molecule type" value="Genomic_DNA"/>
</dbReference>
<dbReference type="InterPro" id="IPR050922">
    <property type="entry name" value="LytR/CpsA/Psr_CW_biosynth"/>
</dbReference>
<dbReference type="NCBIfam" id="TIGR00350">
    <property type="entry name" value="lytR_cpsA_psr"/>
    <property type="match status" value="1"/>
</dbReference>